<dbReference type="PANTHER" id="PTHR21310:SF15">
    <property type="entry name" value="AMINOGLYCOSIDE PHOSPHOTRANSFERASE DOMAIN-CONTAINING PROTEIN"/>
    <property type="match status" value="1"/>
</dbReference>
<dbReference type="InterPro" id="IPR051678">
    <property type="entry name" value="AGP_Transferase"/>
</dbReference>
<dbReference type="SUPFAM" id="SSF56112">
    <property type="entry name" value="Protein kinase-like (PK-like)"/>
    <property type="match status" value="1"/>
</dbReference>
<accession>A0AAD4D0C2</accession>
<sequence>MTIPPTVDHQALAKDIVQNAFALGVSSVTSRGYGRSNRVFEVCLSEPTTSVVVSQQRREQSPPPGTVSIPPGTGRLIVRFFRPFDTFNQAVRAENKVTAMALSRSALSPSRLAGVVPRVYGWERGTDDQGNFGWVVEEFMEGKVLADDFPTMPLDKQKIILGQLAEVVKAFQGYELPATVTGYGGCTFDKDGQVVAGPPSFQCKGGPFQTVSVMYTGLLRWQLEACERYDLIKGWRDSSIRDRLDRFMLEGMDIQMSGLPAGRPTLIQGSLELMKTLYDPTTLRLTAILDYGMSHIAIPAVEYLYSFGGISGMLGAPFDPETDRLRQEILAGFPSAVPESKPMRQGPAMFGSGRDIQWGLAKAWDEELARVGALRPSTISQADALARVHWFIQDLAPWHLFDADVLAIRTTEQLQEARAEAETALGMYLESWGY</sequence>
<gene>
    <name evidence="1" type="ORF">FE257_004727</name>
</gene>
<evidence type="ECO:0008006" key="3">
    <source>
        <dbReference type="Google" id="ProtNLM"/>
    </source>
</evidence>
<organism evidence="1 2">
    <name type="scientific">Aspergillus nanangensis</name>
    <dbReference type="NCBI Taxonomy" id="2582783"/>
    <lineage>
        <taxon>Eukaryota</taxon>
        <taxon>Fungi</taxon>
        <taxon>Dikarya</taxon>
        <taxon>Ascomycota</taxon>
        <taxon>Pezizomycotina</taxon>
        <taxon>Eurotiomycetes</taxon>
        <taxon>Eurotiomycetidae</taxon>
        <taxon>Eurotiales</taxon>
        <taxon>Aspergillaceae</taxon>
        <taxon>Aspergillus</taxon>
        <taxon>Aspergillus subgen. Circumdati</taxon>
    </lineage>
</organism>
<dbReference type="PANTHER" id="PTHR21310">
    <property type="entry name" value="AMINOGLYCOSIDE PHOSPHOTRANSFERASE-RELATED-RELATED"/>
    <property type="match status" value="1"/>
</dbReference>
<keyword evidence="2" id="KW-1185">Reference proteome</keyword>
<dbReference type="InterPro" id="IPR011009">
    <property type="entry name" value="Kinase-like_dom_sf"/>
</dbReference>
<proteinExistence type="predicted"/>
<evidence type="ECO:0000313" key="1">
    <source>
        <dbReference type="EMBL" id="KAF9895098.1"/>
    </source>
</evidence>
<evidence type="ECO:0000313" key="2">
    <source>
        <dbReference type="Proteomes" id="UP001194746"/>
    </source>
</evidence>
<dbReference type="Proteomes" id="UP001194746">
    <property type="component" value="Unassembled WGS sequence"/>
</dbReference>
<dbReference type="EMBL" id="VCAU01000002">
    <property type="protein sequence ID" value="KAF9895098.1"/>
    <property type="molecule type" value="Genomic_DNA"/>
</dbReference>
<name>A0AAD4D0C2_ASPNN</name>
<reference evidence="1" key="2">
    <citation type="submission" date="2020-02" db="EMBL/GenBank/DDBJ databases">
        <authorList>
            <person name="Gilchrist C.L.M."/>
            <person name="Chooi Y.-H."/>
        </authorList>
    </citation>
    <scope>NUCLEOTIDE SEQUENCE</scope>
    <source>
        <strain evidence="1">MST-FP2251</strain>
    </source>
</reference>
<reference evidence="1" key="1">
    <citation type="journal article" date="2019" name="Beilstein J. Org. Chem.">
        <title>Nanangenines: drimane sesquiterpenoids as the dominant metabolite cohort of a novel Australian fungus, Aspergillus nanangensis.</title>
        <authorList>
            <person name="Lacey H.J."/>
            <person name="Gilchrist C.L.M."/>
            <person name="Crombie A."/>
            <person name="Kalaitzis J.A."/>
            <person name="Vuong D."/>
            <person name="Rutledge P.J."/>
            <person name="Turner P."/>
            <person name="Pitt J.I."/>
            <person name="Lacey E."/>
            <person name="Chooi Y.H."/>
            <person name="Piggott A.M."/>
        </authorList>
    </citation>
    <scope>NUCLEOTIDE SEQUENCE</scope>
    <source>
        <strain evidence="1">MST-FP2251</strain>
    </source>
</reference>
<comment type="caution">
    <text evidence="1">The sequence shown here is derived from an EMBL/GenBank/DDBJ whole genome shotgun (WGS) entry which is preliminary data.</text>
</comment>
<dbReference type="AlphaFoldDB" id="A0AAD4D0C2"/>
<protein>
    <recommendedName>
        <fullName evidence="3">Aminoglycoside phosphotransferase domain-containing protein</fullName>
    </recommendedName>
</protein>